<dbReference type="EMBL" id="PFNG01000171">
    <property type="protein sequence ID" value="PIZ37465.1"/>
    <property type="molecule type" value="Genomic_DNA"/>
</dbReference>
<gene>
    <name evidence="2" type="ORF">COY37_07265</name>
</gene>
<protein>
    <submittedName>
        <fullName evidence="2">Uncharacterized protein</fullName>
    </submittedName>
</protein>
<organism evidence="2 3">
    <name type="scientific">Candidatus Aquicultor secundus</name>
    <dbReference type="NCBI Taxonomy" id="1973895"/>
    <lineage>
        <taxon>Bacteria</taxon>
        <taxon>Bacillati</taxon>
        <taxon>Actinomycetota</taxon>
        <taxon>Candidatus Aquicultoria</taxon>
        <taxon>Candidatus Aquicultorales</taxon>
        <taxon>Candidatus Aquicultoraceae</taxon>
        <taxon>Candidatus Aquicultor</taxon>
    </lineage>
</organism>
<dbReference type="Proteomes" id="UP000230956">
    <property type="component" value="Unassembled WGS sequence"/>
</dbReference>
<evidence type="ECO:0000256" key="1">
    <source>
        <dbReference type="SAM" id="MobiDB-lite"/>
    </source>
</evidence>
<feature type="region of interest" description="Disordered" evidence="1">
    <location>
        <begin position="38"/>
        <end position="77"/>
    </location>
</feature>
<sequence>MEFYAQLKSKKELEADLPRLVSAFIELAEDLLAQEEIEKAQAEKGKTQKPAGRGRPNKKKPLAESPALPLVCDSKKR</sequence>
<dbReference type="AlphaFoldDB" id="A0A2M7T737"/>
<dbReference type="RefSeq" id="WP_286677561.1">
    <property type="nucleotide sequence ID" value="NZ_MNXI01000013.1"/>
</dbReference>
<name>A0A2M7T737_9ACTN</name>
<reference evidence="3" key="1">
    <citation type="submission" date="2017-09" db="EMBL/GenBank/DDBJ databases">
        <title>Depth-based differentiation of microbial function through sediment-hosted aquifers and enrichment of novel symbionts in the deep terrestrial subsurface.</title>
        <authorList>
            <person name="Probst A.J."/>
            <person name="Ladd B."/>
            <person name="Jarett J.K."/>
            <person name="Geller-Mcgrath D.E."/>
            <person name="Sieber C.M.K."/>
            <person name="Emerson J.B."/>
            <person name="Anantharaman K."/>
            <person name="Thomas B.C."/>
            <person name="Malmstrom R."/>
            <person name="Stieglmeier M."/>
            <person name="Klingl A."/>
            <person name="Woyke T."/>
            <person name="Ryan C.M."/>
            <person name="Banfield J.F."/>
        </authorList>
    </citation>
    <scope>NUCLEOTIDE SEQUENCE [LARGE SCALE GENOMIC DNA]</scope>
</reference>
<comment type="caution">
    <text evidence="2">The sequence shown here is derived from an EMBL/GenBank/DDBJ whole genome shotgun (WGS) entry which is preliminary data.</text>
</comment>
<evidence type="ECO:0000313" key="2">
    <source>
        <dbReference type="EMBL" id="PIZ37465.1"/>
    </source>
</evidence>
<proteinExistence type="predicted"/>
<accession>A0A2M7T737</accession>
<evidence type="ECO:0000313" key="3">
    <source>
        <dbReference type="Proteomes" id="UP000230956"/>
    </source>
</evidence>